<dbReference type="Pfam" id="PF03538">
    <property type="entry name" value="VRP1"/>
    <property type="match status" value="1"/>
</dbReference>
<proteinExistence type="predicted"/>
<gene>
    <name evidence="2" type="ORF">GIV46_04680</name>
</gene>
<comment type="caution">
    <text evidence="2">The sequence shown here is derived from an EMBL/GenBank/DDBJ whole genome shotgun (WGS) entry which is preliminary data.</text>
</comment>
<evidence type="ECO:0000313" key="2">
    <source>
        <dbReference type="EMBL" id="MCF5654307.1"/>
    </source>
</evidence>
<dbReference type="EMBL" id="WJZX01000009">
    <property type="protein sequence ID" value="MCF5654307.1"/>
    <property type="molecule type" value="Genomic_DNA"/>
</dbReference>
<dbReference type="Proteomes" id="UP000814126">
    <property type="component" value="Unassembled WGS sequence"/>
</dbReference>
<evidence type="ECO:0000256" key="1">
    <source>
        <dbReference type="ARBA" id="ARBA00023026"/>
    </source>
</evidence>
<protein>
    <submittedName>
        <fullName evidence="2">Insecticidal toxin complex protein</fullName>
    </submittedName>
</protein>
<name>A0AAP2S0H6_9PSED</name>
<dbReference type="AlphaFoldDB" id="A0AAP2S0H6"/>
<reference evidence="2" key="1">
    <citation type="submission" date="2019-11" db="EMBL/GenBank/DDBJ databases">
        <title>Epiphytic Pseudomonas syringae from cherry orchards.</title>
        <authorList>
            <person name="Hulin M.T."/>
        </authorList>
    </citation>
    <scope>NUCLEOTIDE SEQUENCE</scope>
    <source>
        <strain evidence="2">PA-2-1F</strain>
    </source>
</reference>
<organism evidence="2 3">
    <name type="scientific">Pseudomonas poae</name>
    <dbReference type="NCBI Taxonomy" id="200451"/>
    <lineage>
        <taxon>Bacteria</taxon>
        <taxon>Pseudomonadati</taxon>
        <taxon>Pseudomonadota</taxon>
        <taxon>Gammaproteobacteria</taxon>
        <taxon>Pseudomonadales</taxon>
        <taxon>Pseudomonadaceae</taxon>
        <taxon>Pseudomonas</taxon>
    </lineage>
</organism>
<dbReference type="InterPro" id="IPR018003">
    <property type="entry name" value="Insecticidal_toxin/plasmid_vir"/>
</dbReference>
<sequence length="841" mass="93365">METSNSPLLDRLMENPVTPGPGRLDFITALKRLNITDVVAIAALPKAQFIKELARFNDDDGAQAYDKALSFTTQLQWLCDQQQFTVDPALKRSKRELGSPYSSLLEENWEDVCDPHAIAAVDSPVAYLRTLYLFAMHLENKGAPNEKRIPLGVRRPDLQNLLIDHDATFRQRPMLSIIDDVLREQIRQHQPGQDLHLLLSEQHYPLTQPYHHHHYQCRLGLSGTGYGPGELNHRIGKRAPLNAADSATQADVVSRNDDAQCLLSELNPTQQSLLRQPPLDAVALLATHFNWSQPPGAGETVFPTRIDPLLRCTGLDSVQLQALLAQNSFAPHASPSAKGQTLANFGARYINGSGAIPMAVATVDNVTTLLHGSAERFDRMQRMIRLHNGCGLSFCELDTLIVSARACEANTANPSSLNHNTLRVLGVYRYLSRRYSLSPLEFCAWLDQLPVQASANEQPLFDQVFNRNPVAEQPLPLDGEPFDAPTRQHLCQALGLTDTPDSLELLLGAAPPRRDLATYSSIYRQAHIPKVFGLSALHCKQLADLLGPATWSLLTTPRLRANGEASIDVLDVLMQLDWAVTWLKDNHTSVPQLRQQLLAEPIIDNPTLARLTDSLQASLSKLPLTDGDSPTTEQWIQLQTSPVPARDAHALFLMYSSFLKITAAAPLQRLTLHHLILLGKDIASLLALPVSNATLHALLLNPRWLDSKNLPNGVIELNLGTVYFLRRFRDFCDNHDLAQETLLEYFRHANTKAAGARTPSLTAQLSHWLGWSETELEALAMTLPHGMVRSMDELDWIMRCRQACARTRLSSQTLLDACELNTASPFSQWKSVGEAVIGAHQ</sequence>
<evidence type="ECO:0000313" key="3">
    <source>
        <dbReference type="Proteomes" id="UP000814126"/>
    </source>
</evidence>
<dbReference type="RefSeq" id="WP_015372545.1">
    <property type="nucleotide sequence ID" value="NZ_CP142191.1"/>
</dbReference>
<keyword evidence="1" id="KW-0843">Virulence</keyword>
<accession>A0AAP2S0H6</accession>